<gene>
    <name evidence="1" type="ORF">UFOVP585_9</name>
</gene>
<organism evidence="1">
    <name type="scientific">uncultured Caudovirales phage</name>
    <dbReference type="NCBI Taxonomy" id="2100421"/>
    <lineage>
        <taxon>Viruses</taxon>
        <taxon>Duplodnaviria</taxon>
        <taxon>Heunggongvirae</taxon>
        <taxon>Uroviricota</taxon>
        <taxon>Caudoviricetes</taxon>
        <taxon>Peduoviridae</taxon>
        <taxon>Maltschvirus</taxon>
        <taxon>Maltschvirus maltsch</taxon>
    </lineage>
</organism>
<name>A0A6J5N1W3_9CAUD</name>
<accession>A0A6J5N1W3</accession>
<dbReference type="EMBL" id="LR796562">
    <property type="protein sequence ID" value="CAB4151270.1"/>
    <property type="molecule type" value="Genomic_DNA"/>
</dbReference>
<evidence type="ECO:0000313" key="1">
    <source>
        <dbReference type="EMBL" id="CAB4151270.1"/>
    </source>
</evidence>
<reference evidence="1" key="1">
    <citation type="submission" date="2020-04" db="EMBL/GenBank/DDBJ databases">
        <authorList>
            <person name="Chiriac C."/>
            <person name="Salcher M."/>
            <person name="Ghai R."/>
            <person name="Kavagutti S V."/>
        </authorList>
    </citation>
    <scope>NUCLEOTIDE SEQUENCE</scope>
</reference>
<proteinExistence type="predicted"/>
<protein>
    <submittedName>
        <fullName evidence="1">Uncharacterized protein</fullName>
    </submittedName>
</protein>
<sequence length="91" mass="10061">MILSKLTSCNKINIRAPRWKERTVGIASYCIGTHNEIDIAYKNRAGEKLYPSPLYASASLIKSCPTQKLSSGVLLYLVPISSLETLERSST</sequence>